<evidence type="ECO:0000256" key="2">
    <source>
        <dbReference type="ARBA" id="ARBA00023134"/>
    </source>
</evidence>
<dbReference type="PROSITE" id="PS51420">
    <property type="entry name" value="RHO"/>
    <property type="match status" value="1"/>
</dbReference>
<dbReference type="GO" id="GO:0005525">
    <property type="term" value="F:GTP binding"/>
    <property type="evidence" value="ECO:0007669"/>
    <property type="project" value="UniProtKB-KW"/>
</dbReference>
<evidence type="ECO:0000256" key="3">
    <source>
        <dbReference type="ARBA" id="ARBA00023288"/>
    </source>
</evidence>
<dbReference type="PROSITE" id="PS51421">
    <property type="entry name" value="RAS"/>
    <property type="match status" value="1"/>
</dbReference>
<protein>
    <submittedName>
        <fullName evidence="4">Uncharacterized protein</fullName>
    </submittedName>
</protein>
<dbReference type="SMART" id="SM00174">
    <property type="entry name" value="RHO"/>
    <property type="match status" value="1"/>
</dbReference>
<dbReference type="Pfam" id="PF00071">
    <property type="entry name" value="Ras"/>
    <property type="match status" value="1"/>
</dbReference>
<dbReference type="PROSITE" id="PS51417">
    <property type="entry name" value="ARF"/>
    <property type="match status" value="1"/>
</dbReference>
<proteinExistence type="predicted"/>
<dbReference type="PANTHER" id="PTHR47977">
    <property type="entry name" value="RAS-RELATED PROTEIN RAB"/>
    <property type="match status" value="1"/>
</dbReference>
<dbReference type="InterPro" id="IPR001806">
    <property type="entry name" value="Small_GTPase"/>
</dbReference>
<dbReference type="SUPFAM" id="SSF52540">
    <property type="entry name" value="P-loop containing nucleoside triphosphate hydrolases"/>
    <property type="match status" value="1"/>
</dbReference>
<dbReference type="Gene3D" id="3.40.50.300">
    <property type="entry name" value="P-loop containing nucleotide triphosphate hydrolases"/>
    <property type="match status" value="1"/>
</dbReference>
<dbReference type="PROSITE" id="PS51419">
    <property type="entry name" value="RAB"/>
    <property type="match status" value="1"/>
</dbReference>
<dbReference type="PRINTS" id="PR00449">
    <property type="entry name" value="RASTRNSFRMNG"/>
</dbReference>
<dbReference type="SMART" id="SM00173">
    <property type="entry name" value="RAS"/>
    <property type="match status" value="1"/>
</dbReference>
<sequence>MVIGDAGVGKTSLILRYVEGGFVESTEGVNVAAPVGTQQVDSKTKTLTVDGKKISLNIWDTAGQERWRTLTSSFYRGAQGVLLVFDVADQESFNNCKQWLDDIKLYTVEDIAILFVGNKNDKEAVVRESDINHFINTNYLSYMTCSALNNYNVKTVFEKLSSMILEKEN</sequence>
<evidence type="ECO:0000313" key="4">
    <source>
        <dbReference type="EMBL" id="NDV37722.1"/>
    </source>
</evidence>
<name>A0A6B2LKU0_9EUKA</name>
<organism evidence="4">
    <name type="scientific">Arcella intermedia</name>
    <dbReference type="NCBI Taxonomy" id="1963864"/>
    <lineage>
        <taxon>Eukaryota</taxon>
        <taxon>Amoebozoa</taxon>
        <taxon>Tubulinea</taxon>
        <taxon>Elardia</taxon>
        <taxon>Arcellinida</taxon>
        <taxon>Sphaerothecina</taxon>
        <taxon>Arcellidae</taxon>
        <taxon>Arcella</taxon>
    </lineage>
</organism>
<dbReference type="InterPro" id="IPR050227">
    <property type="entry name" value="Rab"/>
</dbReference>
<dbReference type="InterPro" id="IPR027417">
    <property type="entry name" value="P-loop_NTPase"/>
</dbReference>
<keyword evidence="3" id="KW-0449">Lipoprotein</keyword>
<dbReference type="SMART" id="SM00175">
    <property type="entry name" value="RAB"/>
    <property type="match status" value="1"/>
</dbReference>
<dbReference type="EMBL" id="GIBP01008753">
    <property type="protein sequence ID" value="NDV37722.1"/>
    <property type="molecule type" value="Transcribed_RNA"/>
</dbReference>
<dbReference type="AlphaFoldDB" id="A0A6B2LKU0"/>
<keyword evidence="1" id="KW-0547">Nucleotide-binding</keyword>
<dbReference type="CDD" id="cd00154">
    <property type="entry name" value="Rab"/>
    <property type="match status" value="1"/>
</dbReference>
<dbReference type="FunFam" id="3.40.50.300:FF:001329">
    <property type="entry name" value="Small GTP-binding protein, putative"/>
    <property type="match status" value="1"/>
</dbReference>
<evidence type="ECO:0000256" key="1">
    <source>
        <dbReference type="ARBA" id="ARBA00022741"/>
    </source>
</evidence>
<reference evidence="4" key="1">
    <citation type="journal article" date="2020" name="J. Eukaryot. Microbiol.">
        <title>De novo Sequencing, Assembly and Annotation of the Transcriptome for the Free-Living Testate Amoeba Arcella intermedia.</title>
        <authorList>
            <person name="Ribeiro G.M."/>
            <person name="Porfirio-Sousa A.L."/>
            <person name="Maurer-Alcala X.X."/>
            <person name="Katz L.A."/>
            <person name="Lahr D.J.G."/>
        </authorList>
    </citation>
    <scope>NUCLEOTIDE SEQUENCE</scope>
</reference>
<accession>A0A6B2LKU0</accession>
<dbReference type="InterPro" id="IPR005225">
    <property type="entry name" value="Small_GTP-bd"/>
</dbReference>
<dbReference type="NCBIfam" id="TIGR00231">
    <property type="entry name" value="small_GTP"/>
    <property type="match status" value="1"/>
</dbReference>
<keyword evidence="2" id="KW-0342">GTP-binding</keyword>
<dbReference type="GO" id="GO:0003924">
    <property type="term" value="F:GTPase activity"/>
    <property type="evidence" value="ECO:0007669"/>
    <property type="project" value="InterPro"/>
</dbReference>